<dbReference type="Proteomes" id="UP000604046">
    <property type="component" value="Unassembled WGS sequence"/>
</dbReference>
<evidence type="ECO:0000313" key="2">
    <source>
        <dbReference type="EMBL" id="CAE7618429.1"/>
    </source>
</evidence>
<feature type="region of interest" description="Disordered" evidence="1">
    <location>
        <begin position="270"/>
        <end position="297"/>
    </location>
</feature>
<dbReference type="EMBL" id="CAJNDS010002848">
    <property type="protein sequence ID" value="CAE7618429.1"/>
    <property type="molecule type" value="Genomic_DNA"/>
</dbReference>
<feature type="compositionally biased region" description="Low complexity" evidence="1">
    <location>
        <begin position="197"/>
        <end position="208"/>
    </location>
</feature>
<feature type="region of interest" description="Disordered" evidence="1">
    <location>
        <begin position="187"/>
        <end position="245"/>
    </location>
</feature>
<feature type="region of interest" description="Disordered" evidence="1">
    <location>
        <begin position="91"/>
        <end position="174"/>
    </location>
</feature>
<sequence>MATGSRAWRPRPSERHRMWQAGFARRRLERQEMSPVATEGQMVAADSGADHGFSDNFFETSLRAYAERQQARLWPALPAASSAPLLERRAGLAGRGTSIEPRTPNRPPKWGQLHSPPKHSGRRRIAEARWQVQEEDACRRWSPRSDEEGRYGRSPPAGWPRKRLRSEERSPSRDLWTPVACAARRTPPSRVAPSFEGAPRPAAGGACADLFTPPRRIAKAFVRPRTGPPQSLRSSRRDFGRREEANIPRSGTIVFEGNPFRTVRRRLLDDWDEEEEAETAPKIEEVPDSPEASGPLAIEFLHASG</sequence>
<protein>
    <submittedName>
        <fullName evidence="2">Uncharacterized protein</fullName>
    </submittedName>
</protein>
<feature type="compositionally biased region" description="Basic and acidic residues" evidence="1">
    <location>
        <begin position="235"/>
        <end position="245"/>
    </location>
</feature>
<reference evidence="2" key="1">
    <citation type="submission" date="2021-02" db="EMBL/GenBank/DDBJ databases">
        <authorList>
            <person name="Dougan E. K."/>
            <person name="Rhodes N."/>
            <person name="Thang M."/>
            <person name="Chan C."/>
        </authorList>
    </citation>
    <scope>NUCLEOTIDE SEQUENCE</scope>
</reference>
<evidence type="ECO:0000313" key="3">
    <source>
        <dbReference type="Proteomes" id="UP000604046"/>
    </source>
</evidence>
<comment type="caution">
    <text evidence="2">The sequence shown here is derived from an EMBL/GenBank/DDBJ whole genome shotgun (WGS) entry which is preliminary data.</text>
</comment>
<dbReference type="AlphaFoldDB" id="A0A812V7D6"/>
<name>A0A812V7D6_9DINO</name>
<gene>
    <name evidence="2" type="ORF">SNAT2548_LOCUS35149</name>
</gene>
<evidence type="ECO:0000256" key="1">
    <source>
        <dbReference type="SAM" id="MobiDB-lite"/>
    </source>
</evidence>
<keyword evidence="3" id="KW-1185">Reference proteome</keyword>
<organism evidence="2 3">
    <name type="scientific">Symbiodinium natans</name>
    <dbReference type="NCBI Taxonomy" id="878477"/>
    <lineage>
        <taxon>Eukaryota</taxon>
        <taxon>Sar</taxon>
        <taxon>Alveolata</taxon>
        <taxon>Dinophyceae</taxon>
        <taxon>Suessiales</taxon>
        <taxon>Symbiodiniaceae</taxon>
        <taxon>Symbiodinium</taxon>
    </lineage>
</organism>
<feature type="compositionally biased region" description="Basic and acidic residues" evidence="1">
    <location>
        <begin position="136"/>
        <end position="151"/>
    </location>
</feature>
<accession>A0A812V7D6</accession>
<proteinExistence type="predicted"/>